<accession>A0ABP5TZK3</accession>
<dbReference type="InterPro" id="IPR008775">
    <property type="entry name" value="Phytyl_CoA_dOase-like"/>
</dbReference>
<dbReference type="Pfam" id="PF05721">
    <property type="entry name" value="PhyH"/>
    <property type="match status" value="1"/>
</dbReference>
<dbReference type="Gene3D" id="2.60.120.620">
    <property type="entry name" value="q2cbj1_9rhob like domain"/>
    <property type="match status" value="1"/>
</dbReference>
<evidence type="ECO:0000313" key="2">
    <source>
        <dbReference type="Proteomes" id="UP001501444"/>
    </source>
</evidence>
<gene>
    <name evidence="1" type="ORF">GCM10010170_064230</name>
</gene>
<evidence type="ECO:0008006" key="3">
    <source>
        <dbReference type="Google" id="ProtNLM"/>
    </source>
</evidence>
<dbReference type="Proteomes" id="UP001501444">
    <property type="component" value="Unassembled WGS sequence"/>
</dbReference>
<dbReference type="PANTHER" id="PTHR20883">
    <property type="entry name" value="PHYTANOYL-COA DIOXYGENASE DOMAIN CONTAINING 1"/>
    <property type="match status" value="1"/>
</dbReference>
<proteinExistence type="predicted"/>
<comment type="caution">
    <text evidence="1">The sequence shown here is derived from an EMBL/GenBank/DDBJ whole genome shotgun (WGS) entry which is preliminary data.</text>
</comment>
<name>A0ABP5TZK3_9ACTN</name>
<keyword evidence="2" id="KW-1185">Reference proteome</keyword>
<dbReference type="SUPFAM" id="SSF51197">
    <property type="entry name" value="Clavaminate synthase-like"/>
    <property type="match status" value="1"/>
</dbReference>
<organism evidence="1 2">
    <name type="scientific">Dactylosporangium salmoneum</name>
    <dbReference type="NCBI Taxonomy" id="53361"/>
    <lineage>
        <taxon>Bacteria</taxon>
        <taxon>Bacillati</taxon>
        <taxon>Actinomycetota</taxon>
        <taxon>Actinomycetes</taxon>
        <taxon>Micromonosporales</taxon>
        <taxon>Micromonosporaceae</taxon>
        <taxon>Dactylosporangium</taxon>
    </lineage>
</organism>
<protein>
    <recommendedName>
        <fullName evidence="3">Phytanoyl-CoA dioxygenase</fullName>
    </recommendedName>
</protein>
<reference evidence="2" key="1">
    <citation type="journal article" date="2019" name="Int. J. Syst. Evol. Microbiol.">
        <title>The Global Catalogue of Microorganisms (GCM) 10K type strain sequencing project: providing services to taxonomists for standard genome sequencing and annotation.</title>
        <authorList>
            <consortium name="The Broad Institute Genomics Platform"/>
            <consortium name="The Broad Institute Genome Sequencing Center for Infectious Disease"/>
            <person name="Wu L."/>
            <person name="Ma J."/>
        </authorList>
    </citation>
    <scope>NUCLEOTIDE SEQUENCE [LARGE SCALE GENOMIC DNA]</scope>
    <source>
        <strain evidence="2">JCM 3272</strain>
    </source>
</reference>
<evidence type="ECO:0000313" key="1">
    <source>
        <dbReference type="EMBL" id="GAA2365652.1"/>
    </source>
</evidence>
<sequence>MTISVTRDFALSEDELALLPTDEEVEAYARNGWYLTRKLFTDDEVDALVAASERFYAGERSRTLPARPPRLAYWQPEHGPVQRHNDYVHYEHDDIARILRKPIVGAVAARLAQADEIRVFQSTLIYKPPIAGEPSNVVPWHFDRHYWQTCTSDDMLTAFIPFHDCGVDMGTITMVEGSHRWREIGADDTTTRHFADRDRSDLERMLEDNAAHNQAEVRKVPMLIPKGHMSFHHCRTYHGSGANVSAHPRRAISFHLQPGGNEYRQFHLSTGDAVTYNHDVLVRRTEDGRPDYADPEFCPVLWRNA</sequence>
<dbReference type="EMBL" id="BAAARV010000062">
    <property type="protein sequence ID" value="GAA2365652.1"/>
    <property type="molecule type" value="Genomic_DNA"/>
</dbReference>
<dbReference type="PANTHER" id="PTHR20883:SF46">
    <property type="entry name" value="PHYTANOYL-COA HYDROXYLASE"/>
    <property type="match status" value="1"/>
</dbReference>